<dbReference type="Proteomes" id="UP000242972">
    <property type="component" value="Unassembled WGS sequence"/>
</dbReference>
<gene>
    <name evidence="5" type="ORF">C7B46_16465</name>
</gene>
<dbReference type="SMART" id="SM00138">
    <property type="entry name" value="MeTrc"/>
    <property type="match status" value="1"/>
</dbReference>
<dbReference type="PROSITE" id="PS50123">
    <property type="entry name" value="CHER"/>
    <property type="match status" value="1"/>
</dbReference>
<evidence type="ECO:0000256" key="1">
    <source>
        <dbReference type="ARBA" id="ARBA00022603"/>
    </source>
</evidence>
<comment type="caution">
    <text evidence="5">The sequence shown here is derived from an EMBL/GenBank/DDBJ whole genome shotgun (WGS) entry which is preliminary data.</text>
</comment>
<feature type="domain" description="CheR-type methyltransferase" evidence="4">
    <location>
        <begin position="1"/>
        <end position="255"/>
    </location>
</feature>
<dbReference type="InterPro" id="IPR029063">
    <property type="entry name" value="SAM-dependent_MTases_sf"/>
</dbReference>
<dbReference type="SUPFAM" id="SSF47757">
    <property type="entry name" value="Chemotaxis receptor methyltransferase CheR, N-terminal domain"/>
    <property type="match status" value="1"/>
</dbReference>
<name>A0A2T2XBT5_9FIRM</name>
<dbReference type="GO" id="GO:0008757">
    <property type="term" value="F:S-adenosylmethionine-dependent methyltransferase activity"/>
    <property type="evidence" value="ECO:0007669"/>
    <property type="project" value="InterPro"/>
</dbReference>
<reference evidence="5 6" key="1">
    <citation type="journal article" date="2014" name="BMC Genomics">
        <title>Comparison of environmental and isolate Sulfobacillus genomes reveals diverse carbon, sulfur, nitrogen, and hydrogen metabolisms.</title>
        <authorList>
            <person name="Justice N.B."/>
            <person name="Norman A."/>
            <person name="Brown C.T."/>
            <person name="Singh A."/>
            <person name="Thomas B.C."/>
            <person name="Banfield J.F."/>
        </authorList>
    </citation>
    <scope>NUCLEOTIDE SEQUENCE [LARGE SCALE GENOMIC DNA]</scope>
    <source>
        <strain evidence="5">AMDSBA4</strain>
    </source>
</reference>
<dbReference type="GO" id="GO:0032259">
    <property type="term" value="P:methylation"/>
    <property type="evidence" value="ECO:0007669"/>
    <property type="project" value="UniProtKB-KW"/>
</dbReference>
<dbReference type="Gene3D" id="3.40.50.150">
    <property type="entry name" value="Vaccinia Virus protein VP39"/>
    <property type="match status" value="1"/>
</dbReference>
<dbReference type="InterPro" id="IPR022642">
    <property type="entry name" value="CheR_C"/>
</dbReference>
<evidence type="ECO:0000256" key="3">
    <source>
        <dbReference type="ARBA" id="ARBA00022691"/>
    </source>
</evidence>
<keyword evidence="3" id="KW-0949">S-adenosyl-L-methionine</keyword>
<protein>
    <submittedName>
        <fullName evidence="5">Chemotaxis protein CheR</fullName>
    </submittedName>
</protein>
<dbReference type="SUPFAM" id="SSF53335">
    <property type="entry name" value="S-adenosyl-L-methionine-dependent methyltransferases"/>
    <property type="match status" value="1"/>
</dbReference>
<dbReference type="PANTHER" id="PTHR24422:SF19">
    <property type="entry name" value="CHEMOTAXIS PROTEIN METHYLTRANSFERASE"/>
    <property type="match status" value="1"/>
</dbReference>
<evidence type="ECO:0000313" key="5">
    <source>
        <dbReference type="EMBL" id="PSR31965.1"/>
    </source>
</evidence>
<proteinExistence type="predicted"/>
<dbReference type="EMBL" id="PXYW01000058">
    <property type="protein sequence ID" value="PSR31965.1"/>
    <property type="molecule type" value="Genomic_DNA"/>
</dbReference>
<evidence type="ECO:0000259" key="4">
    <source>
        <dbReference type="PROSITE" id="PS50123"/>
    </source>
</evidence>
<dbReference type="PANTHER" id="PTHR24422">
    <property type="entry name" value="CHEMOTAXIS PROTEIN METHYLTRANSFERASE"/>
    <property type="match status" value="1"/>
</dbReference>
<organism evidence="5 6">
    <name type="scientific">Sulfobacillus benefaciens</name>
    <dbReference type="NCBI Taxonomy" id="453960"/>
    <lineage>
        <taxon>Bacteria</taxon>
        <taxon>Bacillati</taxon>
        <taxon>Bacillota</taxon>
        <taxon>Clostridia</taxon>
        <taxon>Eubacteriales</taxon>
        <taxon>Clostridiales Family XVII. Incertae Sedis</taxon>
        <taxon>Sulfobacillus</taxon>
    </lineage>
</organism>
<keyword evidence="2" id="KW-0808">Transferase</keyword>
<sequence length="260" mass="29611">MTDQEWEKFFGVARRWWGNDLTSYKRTHLERRLTTFMVQEGLADMSALITRGQNNPEFWERVHSYLTIHVSEFFRDAPYWQTWTQAILQWPDVSLKLWSAGASWGAEAVTLAVLLHAAGRSYEILATDSDAAILREAEKMEYGPEVMSQVPTQYHQAFEQIGPTRWHLIASIGGHIRFVRHHLLSDPYPSGFHGILCRNVLIYFDPSARLTVAQKLVRALLPQGYLWLGATETLLEWQGLGLQVVGPSLFQKSVAPAAEG</sequence>
<dbReference type="AlphaFoldDB" id="A0A2T2XBT5"/>
<keyword evidence="1" id="KW-0489">Methyltransferase</keyword>
<evidence type="ECO:0000256" key="2">
    <source>
        <dbReference type="ARBA" id="ARBA00022679"/>
    </source>
</evidence>
<dbReference type="InterPro" id="IPR022641">
    <property type="entry name" value="CheR_N"/>
</dbReference>
<accession>A0A2T2XBT5</accession>
<dbReference type="Pfam" id="PF01739">
    <property type="entry name" value="CheR"/>
    <property type="match status" value="1"/>
</dbReference>
<dbReference type="InterPro" id="IPR000780">
    <property type="entry name" value="CheR_MeTrfase"/>
</dbReference>
<evidence type="ECO:0000313" key="6">
    <source>
        <dbReference type="Proteomes" id="UP000242972"/>
    </source>
</evidence>
<dbReference type="PRINTS" id="PR00996">
    <property type="entry name" value="CHERMTFRASE"/>
</dbReference>
<dbReference type="InterPro" id="IPR050903">
    <property type="entry name" value="Bact_Chemotaxis_MeTrfase"/>
</dbReference>
<dbReference type="Pfam" id="PF03705">
    <property type="entry name" value="CheR_N"/>
    <property type="match status" value="1"/>
</dbReference>